<reference evidence="1 2" key="1">
    <citation type="journal article" date="2022" name="Plant J.">
        <title>Chromosome-level genome of Camellia lanceoleosa provides a valuable resource for understanding genome evolution and self-incompatibility.</title>
        <authorList>
            <person name="Gong W."/>
            <person name="Xiao S."/>
            <person name="Wang L."/>
            <person name="Liao Z."/>
            <person name="Chang Y."/>
            <person name="Mo W."/>
            <person name="Hu G."/>
            <person name="Li W."/>
            <person name="Zhao G."/>
            <person name="Zhu H."/>
            <person name="Hu X."/>
            <person name="Ji K."/>
            <person name="Xiang X."/>
            <person name="Song Q."/>
            <person name="Yuan D."/>
            <person name="Jin S."/>
            <person name="Zhang L."/>
        </authorList>
    </citation>
    <scope>NUCLEOTIDE SEQUENCE [LARGE SCALE GENOMIC DNA]</scope>
    <source>
        <strain evidence="1">SQ_2022a</strain>
    </source>
</reference>
<gene>
    <name evidence="1" type="ORF">LOK49_LG02G02681</name>
</gene>
<name>A0ACC0IPZ9_9ERIC</name>
<evidence type="ECO:0000313" key="2">
    <source>
        <dbReference type="Proteomes" id="UP001060215"/>
    </source>
</evidence>
<sequence length="396" mass="43721">MTRTHTLKVSIFLDDMSCSKLWIEADLGWVFGLIQSKFIEVVRSHEVKDEGYEIEHDGKLILVFSAPNYCDQDEKLQDVLGHFQKDFEGGVSAENLVGVEANGSCNGNSFVVLWLLWSISLSRGGFGDIAFVRSDLALLHSMEGIFVHKGVAEKSMAIQDPVLFDHVVLHLDCNLGLHSFGIQGVPTSRLQSMVSKTVQRGPLLYDAHANEGVVGAGLGLRESSVSQSQDDHLKIISVALKSKGTAKAKGKEKINYLRPKKRFLWSGKRAGSKGVSSSKSVPKRSLLRATVAKLSLLASISSREDGDRRILDKAQAFLQMGKLLGVEMNGQEAEVLKKIVELEVKDIGRMDRGEESDMESAADHCWYGVRGCWYGVWGVQLFYAFFWVGVLPIVTC</sequence>
<keyword evidence="2" id="KW-1185">Reference proteome</keyword>
<dbReference type="EMBL" id="CM045760">
    <property type="protein sequence ID" value="KAI8027685.1"/>
    <property type="molecule type" value="Genomic_DNA"/>
</dbReference>
<protein>
    <submittedName>
        <fullName evidence="1">Serine/threonine-protein phosphatase 5</fullName>
    </submittedName>
</protein>
<accession>A0ACC0IPZ9</accession>
<organism evidence="1 2">
    <name type="scientific">Camellia lanceoleosa</name>
    <dbReference type="NCBI Taxonomy" id="1840588"/>
    <lineage>
        <taxon>Eukaryota</taxon>
        <taxon>Viridiplantae</taxon>
        <taxon>Streptophyta</taxon>
        <taxon>Embryophyta</taxon>
        <taxon>Tracheophyta</taxon>
        <taxon>Spermatophyta</taxon>
        <taxon>Magnoliopsida</taxon>
        <taxon>eudicotyledons</taxon>
        <taxon>Gunneridae</taxon>
        <taxon>Pentapetalae</taxon>
        <taxon>asterids</taxon>
        <taxon>Ericales</taxon>
        <taxon>Theaceae</taxon>
        <taxon>Camellia</taxon>
    </lineage>
</organism>
<dbReference type="Proteomes" id="UP001060215">
    <property type="component" value="Chromosome 3"/>
</dbReference>
<evidence type="ECO:0000313" key="1">
    <source>
        <dbReference type="EMBL" id="KAI8027685.1"/>
    </source>
</evidence>
<proteinExistence type="predicted"/>
<comment type="caution">
    <text evidence="1">The sequence shown here is derived from an EMBL/GenBank/DDBJ whole genome shotgun (WGS) entry which is preliminary data.</text>
</comment>